<sequence>MGLHRGVYFYATCIHQGCRAFLLPSPSCDPAGMGAVIAGQYHVFKLARENGWQAPADKDDDTWLCPEHRTKPPAKTASVEVVDLFGTEG</sequence>
<dbReference type="EMBL" id="FMCT01000012">
    <property type="protein sequence ID" value="SCF41877.1"/>
    <property type="molecule type" value="Genomic_DNA"/>
</dbReference>
<proteinExistence type="predicted"/>
<keyword evidence="2" id="KW-1185">Reference proteome</keyword>
<dbReference type="AlphaFoldDB" id="A0A1C5A9I2"/>
<accession>A0A1C5A9I2</accession>
<name>A0A1C5A9I2_9ACTN</name>
<evidence type="ECO:0000313" key="1">
    <source>
        <dbReference type="EMBL" id="SCF41877.1"/>
    </source>
</evidence>
<dbReference type="Proteomes" id="UP000183585">
    <property type="component" value="Unassembled WGS sequence"/>
</dbReference>
<dbReference type="RefSeq" id="WP_074476816.1">
    <property type="nucleotide sequence ID" value="NZ_FMCT01000012.1"/>
</dbReference>
<protein>
    <submittedName>
        <fullName evidence="1">Uncharacterized protein</fullName>
    </submittedName>
</protein>
<reference evidence="2" key="1">
    <citation type="submission" date="2016-06" db="EMBL/GenBank/DDBJ databases">
        <authorList>
            <person name="Varghese N."/>
            <person name="Submissions Spin"/>
        </authorList>
    </citation>
    <scope>NUCLEOTIDE SEQUENCE [LARGE SCALE GENOMIC DNA]</scope>
    <source>
        <strain evidence="2">DSM 43168</strain>
    </source>
</reference>
<evidence type="ECO:0000313" key="2">
    <source>
        <dbReference type="Proteomes" id="UP000183585"/>
    </source>
</evidence>
<gene>
    <name evidence="1" type="ORF">GA0070563_11210</name>
</gene>
<organism evidence="1 2">
    <name type="scientific">Micromonospora carbonacea</name>
    <dbReference type="NCBI Taxonomy" id="47853"/>
    <lineage>
        <taxon>Bacteria</taxon>
        <taxon>Bacillati</taxon>
        <taxon>Actinomycetota</taxon>
        <taxon>Actinomycetes</taxon>
        <taxon>Micromonosporales</taxon>
        <taxon>Micromonosporaceae</taxon>
        <taxon>Micromonospora</taxon>
    </lineage>
</organism>